<evidence type="ECO:0000313" key="1">
    <source>
        <dbReference type="EMBL" id="GES91218.1"/>
    </source>
</evidence>
<name>A0A8H3QT43_9GLOM</name>
<reference evidence="1" key="1">
    <citation type="submission" date="2019-10" db="EMBL/GenBank/DDBJ databases">
        <title>Conservation and host-specific expression of non-tandemly repeated heterogenous ribosome RNA gene in arbuscular mycorrhizal fungi.</title>
        <authorList>
            <person name="Maeda T."/>
            <person name="Kobayashi Y."/>
            <person name="Nakagawa T."/>
            <person name="Ezawa T."/>
            <person name="Yamaguchi K."/>
            <person name="Bino T."/>
            <person name="Nishimoto Y."/>
            <person name="Shigenobu S."/>
            <person name="Kawaguchi M."/>
        </authorList>
    </citation>
    <scope>NUCLEOTIDE SEQUENCE</scope>
    <source>
        <strain evidence="1">HR1</strain>
    </source>
</reference>
<dbReference type="EMBL" id="BLAL01000197">
    <property type="protein sequence ID" value="GES91218.1"/>
    <property type="molecule type" value="Genomic_DNA"/>
</dbReference>
<accession>A0A8H3QT43</accession>
<sequence length="128" mass="15096">MIDDITVHLTILKTLMNERYTKEFNKWQLNRITTAIETREQNYKLSPTKLLNSILERKPNKINLSKISIYSNITDLPQQWQDIYRRKIMPIKDQELLLTPITHHELTETLKSLSNNKAAGLNSLTYEI</sequence>
<protein>
    <submittedName>
        <fullName evidence="1">Uncharacterized protein</fullName>
    </submittedName>
</protein>
<dbReference type="AlphaFoldDB" id="A0A8H3QT43"/>
<comment type="caution">
    <text evidence="1">The sequence shown here is derived from an EMBL/GenBank/DDBJ whole genome shotgun (WGS) entry which is preliminary data.</text>
</comment>
<gene>
    <name evidence="1" type="ORF">RCL2_001805000</name>
</gene>
<dbReference type="Proteomes" id="UP000615446">
    <property type="component" value="Unassembled WGS sequence"/>
</dbReference>
<evidence type="ECO:0000313" key="2">
    <source>
        <dbReference type="Proteomes" id="UP000615446"/>
    </source>
</evidence>
<organism evidence="1 2">
    <name type="scientific">Rhizophagus clarus</name>
    <dbReference type="NCBI Taxonomy" id="94130"/>
    <lineage>
        <taxon>Eukaryota</taxon>
        <taxon>Fungi</taxon>
        <taxon>Fungi incertae sedis</taxon>
        <taxon>Mucoromycota</taxon>
        <taxon>Glomeromycotina</taxon>
        <taxon>Glomeromycetes</taxon>
        <taxon>Glomerales</taxon>
        <taxon>Glomeraceae</taxon>
        <taxon>Rhizophagus</taxon>
    </lineage>
</organism>
<proteinExistence type="predicted"/>